<comment type="caution">
    <text evidence="2">The sequence shown here is derived from an EMBL/GenBank/DDBJ whole genome shotgun (WGS) entry which is preliminary data.</text>
</comment>
<evidence type="ECO:0000313" key="2">
    <source>
        <dbReference type="EMBL" id="MBM7555936.1"/>
    </source>
</evidence>
<keyword evidence="3" id="KW-1185">Reference proteome</keyword>
<proteinExistence type="predicted"/>
<evidence type="ECO:0000313" key="3">
    <source>
        <dbReference type="Proteomes" id="UP000774000"/>
    </source>
</evidence>
<dbReference type="EMBL" id="JAFBDQ010000003">
    <property type="protein sequence ID" value="MBM7555936.1"/>
    <property type="molecule type" value="Genomic_DNA"/>
</dbReference>
<reference evidence="2" key="1">
    <citation type="submission" date="2021-01" db="EMBL/GenBank/DDBJ databases">
        <title>Genomic Encyclopedia of Type Strains, Phase IV (KMG-IV): sequencing the most valuable type-strain genomes for metagenomic binning, comparative biology and taxonomic classification.</title>
        <authorList>
            <person name="Goeker M."/>
        </authorList>
    </citation>
    <scope>NUCLEOTIDE SEQUENCE</scope>
    <source>
        <strain evidence="2">DSM 23230</strain>
    </source>
</reference>
<protein>
    <recommendedName>
        <fullName evidence="1">DUF2383 domain-containing protein</fullName>
    </recommendedName>
</protein>
<name>A0A939BRF5_9FIRM</name>
<dbReference type="Gene3D" id="1.20.1260.10">
    <property type="match status" value="1"/>
</dbReference>
<accession>A0A939BRF5</accession>
<dbReference type="AlphaFoldDB" id="A0A939BRF5"/>
<dbReference type="InterPro" id="IPR012347">
    <property type="entry name" value="Ferritin-like"/>
</dbReference>
<sequence length="150" mass="17061">MANEKEKNHVAASVLHKVLEGERLAIRAYNSSLHKIDDESIQKLLAAFQDDHKLIIERLKSRMRSLNIEPKNKFGVLELIDKAMMEVSSIVGLSSKDKDIIEKIYNNEAKGLQKIKNVEVSALDAQSQKLIKRIKTINTNNLEQLRDLLS</sequence>
<dbReference type="Pfam" id="PF09537">
    <property type="entry name" value="DUF2383"/>
    <property type="match status" value="1"/>
</dbReference>
<dbReference type="CDD" id="cd00657">
    <property type="entry name" value="Ferritin_like"/>
    <property type="match status" value="1"/>
</dbReference>
<dbReference type="RefSeq" id="WP_204700647.1">
    <property type="nucleotide sequence ID" value="NZ_JAFBDQ010000003.1"/>
</dbReference>
<organism evidence="2 3">
    <name type="scientific">Halanaerobacter jeridensis</name>
    <dbReference type="NCBI Taxonomy" id="706427"/>
    <lineage>
        <taxon>Bacteria</taxon>
        <taxon>Bacillati</taxon>
        <taxon>Bacillota</taxon>
        <taxon>Clostridia</taxon>
        <taxon>Halanaerobiales</taxon>
        <taxon>Halobacteroidaceae</taxon>
        <taxon>Halanaerobacter</taxon>
    </lineage>
</organism>
<dbReference type="Proteomes" id="UP000774000">
    <property type="component" value="Unassembled WGS sequence"/>
</dbReference>
<gene>
    <name evidence="2" type="ORF">JOC47_000770</name>
</gene>
<evidence type="ECO:0000259" key="1">
    <source>
        <dbReference type="Pfam" id="PF09537"/>
    </source>
</evidence>
<dbReference type="InterPro" id="IPR019052">
    <property type="entry name" value="DUF2383"/>
</dbReference>
<feature type="domain" description="DUF2383" evidence="1">
    <location>
        <begin position="12"/>
        <end position="117"/>
    </location>
</feature>